<dbReference type="RefSeq" id="WP_087477531.1">
    <property type="nucleotide sequence ID" value="NZ_CALYAU010000009.1"/>
</dbReference>
<feature type="transmembrane region" description="Helical" evidence="1">
    <location>
        <begin position="6"/>
        <end position="25"/>
    </location>
</feature>
<dbReference type="PANTHER" id="PTHR36111">
    <property type="entry name" value="INNER MEMBRANE PROTEIN-RELATED"/>
    <property type="match status" value="1"/>
</dbReference>
<keyword evidence="1" id="KW-1133">Transmembrane helix</keyword>
<dbReference type="PANTHER" id="PTHR36111:SF2">
    <property type="entry name" value="INNER MEMBRANE PROTEIN"/>
    <property type="match status" value="1"/>
</dbReference>
<dbReference type="KEGG" id="meg:DKB62_11470"/>
<feature type="transmembrane region" description="Helical" evidence="1">
    <location>
        <begin position="56"/>
        <end position="75"/>
    </location>
</feature>
<organism evidence="2 3">
    <name type="scientific">Megasphaera stantonii</name>
    <dbReference type="NCBI Taxonomy" id="2144175"/>
    <lineage>
        <taxon>Bacteria</taxon>
        <taxon>Bacillati</taxon>
        <taxon>Bacillota</taxon>
        <taxon>Negativicutes</taxon>
        <taxon>Veillonellales</taxon>
        <taxon>Veillonellaceae</taxon>
        <taxon>Megasphaera</taxon>
    </lineage>
</organism>
<dbReference type="OrthoDB" id="9797976at2"/>
<feature type="transmembrane region" description="Helical" evidence="1">
    <location>
        <begin position="181"/>
        <end position="202"/>
    </location>
</feature>
<sequence>MIAVIINGAATALGAVLGVILKKGVPEHVSKAVFSAIGLCLAVMAIQGAIQTENILLMVLSIAIGVAVGTVLAIEDRMQSFGLWLRNRMKAGGDSNFVEAFVTLSVMQVVGAMAILGPIQAALLGDTTLLYLKSTIDGISAFIFGALYGVGAVPVGIVIIVYELAVYAAASLLSPLMTPDVIRELSAVGNVMILAIALNMMGLTKLKVADYTLGMVVPIIYYNLIVLF</sequence>
<gene>
    <name evidence="2" type="ORF">DKB62_11470</name>
</gene>
<dbReference type="Pfam" id="PF04474">
    <property type="entry name" value="DUF554"/>
    <property type="match status" value="1"/>
</dbReference>
<evidence type="ECO:0000313" key="2">
    <source>
        <dbReference type="EMBL" id="AXL22130.1"/>
    </source>
</evidence>
<name>A0A346B1Y7_9FIRM</name>
<reference evidence="2 3" key="1">
    <citation type="submission" date="2018-05" db="EMBL/GenBank/DDBJ databases">
        <title>Complete genome sequence of Megasphaera sp. AJH120T, isolated from the ceca of a chicken.</title>
        <authorList>
            <person name="Maki J."/>
            <person name="Looft T."/>
        </authorList>
    </citation>
    <scope>NUCLEOTIDE SEQUENCE [LARGE SCALE GENOMIC DNA]</scope>
    <source>
        <strain evidence="2 3">AJH120</strain>
    </source>
</reference>
<proteinExistence type="predicted"/>
<dbReference type="Proteomes" id="UP000254337">
    <property type="component" value="Chromosome"/>
</dbReference>
<protein>
    <submittedName>
        <fullName evidence="2">DUF554 domain-containing protein</fullName>
    </submittedName>
</protein>
<keyword evidence="1" id="KW-0472">Membrane</keyword>
<keyword evidence="3" id="KW-1185">Reference proteome</keyword>
<evidence type="ECO:0000256" key="1">
    <source>
        <dbReference type="SAM" id="Phobius"/>
    </source>
</evidence>
<feature type="transmembrane region" description="Helical" evidence="1">
    <location>
        <begin position="139"/>
        <end position="169"/>
    </location>
</feature>
<feature type="transmembrane region" description="Helical" evidence="1">
    <location>
        <begin position="32"/>
        <end position="50"/>
    </location>
</feature>
<feature type="transmembrane region" description="Helical" evidence="1">
    <location>
        <begin position="208"/>
        <end position="227"/>
    </location>
</feature>
<dbReference type="AlphaFoldDB" id="A0A346B1Y7"/>
<evidence type="ECO:0000313" key="3">
    <source>
        <dbReference type="Proteomes" id="UP000254337"/>
    </source>
</evidence>
<dbReference type="InterPro" id="IPR007563">
    <property type="entry name" value="DUF554"/>
</dbReference>
<keyword evidence="1" id="KW-0812">Transmembrane</keyword>
<dbReference type="EMBL" id="CP029462">
    <property type="protein sequence ID" value="AXL22130.1"/>
    <property type="molecule type" value="Genomic_DNA"/>
</dbReference>
<accession>A0A346B1Y7</accession>
<feature type="transmembrane region" description="Helical" evidence="1">
    <location>
        <begin position="96"/>
        <end position="119"/>
    </location>
</feature>